<evidence type="ECO:0000313" key="3">
    <source>
        <dbReference type="Proteomes" id="UP001454036"/>
    </source>
</evidence>
<keyword evidence="1" id="KW-0812">Transmembrane</keyword>
<keyword evidence="3" id="KW-1185">Reference proteome</keyword>
<name>A0AAV3PXV8_LITER</name>
<accession>A0AAV3PXV8</accession>
<keyword evidence="1" id="KW-1133">Transmembrane helix</keyword>
<gene>
    <name evidence="2" type="ORF">LIER_13502</name>
</gene>
<proteinExistence type="predicted"/>
<dbReference type="AlphaFoldDB" id="A0AAV3PXV8"/>
<feature type="transmembrane region" description="Helical" evidence="1">
    <location>
        <begin position="70"/>
        <end position="90"/>
    </location>
</feature>
<feature type="transmembrane region" description="Helical" evidence="1">
    <location>
        <begin position="96"/>
        <end position="117"/>
    </location>
</feature>
<dbReference type="Proteomes" id="UP001454036">
    <property type="component" value="Unassembled WGS sequence"/>
</dbReference>
<evidence type="ECO:0000313" key="2">
    <source>
        <dbReference type="EMBL" id="GAA0155878.1"/>
    </source>
</evidence>
<evidence type="ECO:0000256" key="1">
    <source>
        <dbReference type="SAM" id="Phobius"/>
    </source>
</evidence>
<sequence length="124" mass="13964">MSSATWMTRQTSRRCHLLTWDVTASLPRRLLTTKMTRVCDVNNDIISCQPLSCSVGIRLSAGRLARASELVWDVWATLWLLDLYLLGSLVGPWIGFVFRGPIAFLGLFNLLLGLNCLKLHFAQI</sequence>
<reference evidence="2 3" key="1">
    <citation type="submission" date="2024-01" db="EMBL/GenBank/DDBJ databases">
        <title>The complete chloroplast genome sequence of Lithospermum erythrorhizon: insights into the phylogenetic relationship among Boraginaceae species and the maternal lineages of purple gromwells.</title>
        <authorList>
            <person name="Okada T."/>
            <person name="Watanabe K."/>
        </authorList>
    </citation>
    <scope>NUCLEOTIDE SEQUENCE [LARGE SCALE GENOMIC DNA]</scope>
</reference>
<comment type="caution">
    <text evidence="2">The sequence shown here is derived from an EMBL/GenBank/DDBJ whole genome shotgun (WGS) entry which is preliminary data.</text>
</comment>
<protein>
    <submittedName>
        <fullName evidence="2">Uncharacterized protein</fullName>
    </submittedName>
</protein>
<dbReference type="EMBL" id="BAABME010002738">
    <property type="protein sequence ID" value="GAA0155878.1"/>
    <property type="molecule type" value="Genomic_DNA"/>
</dbReference>
<organism evidence="2 3">
    <name type="scientific">Lithospermum erythrorhizon</name>
    <name type="common">Purple gromwell</name>
    <name type="synonym">Lithospermum officinale var. erythrorhizon</name>
    <dbReference type="NCBI Taxonomy" id="34254"/>
    <lineage>
        <taxon>Eukaryota</taxon>
        <taxon>Viridiplantae</taxon>
        <taxon>Streptophyta</taxon>
        <taxon>Embryophyta</taxon>
        <taxon>Tracheophyta</taxon>
        <taxon>Spermatophyta</taxon>
        <taxon>Magnoliopsida</taxon>
        <taxon>eudicotyledons</taxon>
        <taxon>Gunneridae</taxon>
        <taxon>Pentapetalae</taxon>
        <taxon>asterids</taxon>
        <taxon>lamiids</taxon>
        <taxon>Boraginales</taxon>
        <taxon>Boraginaceae</taxon>
        <taxon>Boraginoideae</taxon>
        <taxon>Lithospermeae</taxon>
        <taxon>Lithospermum</taxon>
    </lineage>
</organism>
<keyword evidence="1" id="KW-0472">Membrane</keyword>